<organism evidence="6 7">
    <name type="scientific">Imshaugia aleurites</name>
    <dbReference type="NCBI Taxonomy" id="172621"/>
    <lineage>
        <taxon>Eukaryota</taxon>
        <taxon>Fungi</taxon>
        <taxon>Dikarya</taxon>
        <taxon>Ascomycota</taxon>
        <taxon>Pezizomycotina</taxon>
        <taxon>Lecanoromycetes</taxon>
        <taxon>OSLEUM clade</taxon>
        <taxon>Lecanoromycetidae</taxon>
        <taxon>Lecanorales</taxon>
        <taxon>Lecanorineae</taxon>
        <taxon>Parmeliaceae</taxon>
        <taxon>Imshaugia</taxon>
    </lineage>
</organism>
<sequence>MDPVSAFGIATGVIGLVPLCASGCNFIEGICKAHGGVQEQMIRIRMQRGVWIHLLAPVFQAADVPYAWGKTWEIPLDDPNRRDSKKLQKWIEIYPELGRDVFDTVSAISDVFADTTNLEKKYGIVLRKRDPALRDLVIGDLLNNGKEMVPNQKAIEARQKHMSIVNRCHFQLKGGAKFDTLVARLIEYVDNLLKMCSETQAEKIERALLKQVAEHEDTTILKSVSKIYGEEARRRRKIGQRHQGYELVQEVAGFKAEVQALSSKRAQEIAKRKHSGLNNAFLFSARFLDIQDLNYKVHRWQFADGKSTLAVENKTHLVRYIEWKSYADGDNSADWETENDIMELADFFGVKSRPRALQVMPCLGIFRVERDLRFGFVFQPPPYIENVEPRDEAERGVSGPRLPQTLLERIEKRTMLRTESGILPLGDRFNLARKLARTLYVMHAAGWVHKNIRSSSVILLPTESAYGGIPSTSGERDIENPYLCGFLHSRPGGTSEQAPGPDPGDEYQPRTTRRYNITLDIYHHPAKRWNPDLRYLQAFDVYSLGTVLLEIGFWQSLESFEDVNRPRRMGAKDEYKYFRTSLIQLANRELPGQVGKIYTEAVKACLNVTEMDSDAVTRERLCWKRVLLVGGGPSGADIGRQIARVCEHPFLSAQSQKSPYHADEPDTRDYPTLVALIPDKRAAKFEDGTIESNIDAIILCTGYAYSFPFLTPIHPTIKDEGIRTLPLYQYIFHMEHPTLAFIETPESIVPFPLAECQAAVIARVWSGRLALPSLQKMQDWRESIGRERGAGRKFHALSPPLDLDYMKEMYDWSSKAKETATCENAGRGKMPKRWDANACWVRMMAAEMKKAFDARGEERSHVLSYEELGFRFDGTGNER</sequence>
<evidence type="ECO:0000313" key="6">
    <source>
        <dbReference type="EMBL" id="CAF9912671.1"/>
    </source>
</evidence>
<dbReference type="AlphaFoldDB" id="A0A8H3ESI4"/>
<evidence type="ECO:0000256" key="3">
    <source>
        <dbReference type="ARBA" id="ARBA00023002"/>
    </source>
</evidence>
<protein>
    <recommendedName>
        <fullName evidence="5">Prion-inhibition and propagation HeLo domain-containing protein</fullName>
    </recommendedName>
</protein>
<keyword evidence="7" id="KW-1185">Reference proteome</keyword>
<evidence type="ECO:0000259" key="5">
    <source>
        <dbReference type="Pfam" id="PF14479"/>
    </source>
</evidence>
<dbReference type="Gene3D" id="1.20.120.1020">
    <property type="entry name" value="Prion-inhibition and propagation, HeLo domain"/>
    <property type="match status" value="1"/>
</dbReference>
<keyword evidence="3" id="KW-0560">Oxidoreductase</keyword>
<evidence type="ECO:0000313" key="7">
    <source>
        <dbReference type="Proteomes" id="UP000664534"/>
    </source>
</evidence>
<dbReference type="Gene3D" id="1.10.510.10">
    <property type="entry name" value="Transferase(Phosphotransferase) domain 1"/>
    <property type="match status" value="1"/>
</dbReference>
<comment type="caution">
    <text evidence="6">The sequence shown here is derived from an EMBL/GenBank/DDBJ whole genome shotgun (WGS) entry which is preliminary data.</text>
</comment>
<dbReference type="InterPro" id="IPR011009">
    <property type="entry name" value="Kinase-like_dom_sf"/>
</dbReference>
<proteinExistence type="predicted"/>
<gene>
    <name evidence="6" type="ORF">IMSHALPRED_000381</name>
</gene>
<dbReference type="PANTHER" id="PTHR37542">
    <property type="entry name" value="HELO DOMAIN-CONTAINING PROTEIN-RELATED"/>
    <property type="match status" value="1"/>
</dbReference>
<dbReference type="Gene3D" id="3.50.50.60">
    <property type="entry name" value="FAD/NAD(P)-binding domain"/>
    <property type="match status" value="2"/>
</dbReference>
<dbReference type="EMBL" id="CAJPDT010000010">
    <property type="protein sequence ID" value="CAF9912671.1"/>
    <property type="molecule type" value="Genomic_DNA"/>
</dbReference>
<dbReference type="GO" id="GO:0050660">
    <property type="term" value="F:flavin adenine dinucleotide binding"/>
    <property type="evidence" value="ECO:0007669"/>
    <property type="project" value="InterPro"/>
</dbReference>
<name>A0A8H3ESI4_9LECA</name>
<evidence type="ECO:0000256" key="4">
    <source>
        <dbReference type="SAM" id="MobiDB-lite"/>
    </source>
</evidence>
<accession>A0A8H3ESI4</accession>
<feature type="domain" description="Prion-inhibition and propagation HeLo" evidence="5">
    <location>
        <begin position="67"/>
        <end position="222"/>
    </location>
</feature>
<dbReference type="InterPro" id="IPR038305">
    <property type="entry name" value="HeLo_sf"/>
</dbReference>
<dbReference type="GO" id="GO:0050661">
    <property type="term" value="F:NADP binding"/>
    <property type="evidence" value="ECO:0007669"/>
    <property type="project" value="InterPro"/>
</dbReference>
<dbReference type="GO" id="GO:0004499">
    <property type="term" value="F:N,N-dimethylaniline monooxygenase activity"/>
    <property type="evidence" value="ECO:0007669"/>
    <property type="project" value="InterPro"/>
</dbReference>
<dbReference type="InterPro" id="IPR029498">
    <property type="entry name" value="HeLo_dom"/>
</dbReference>
<reference evidence="6" key="1">
    <citation type="submission" date="2021-03" db="EMBL/GenBank/DDBJ databases">
        <authorList>
            <person name="Tagirdzhanova G."/>
        </authorList>
    </citation>
    <scope>NUCLEOTIDE SEQUENCE</scope>
</reference>
<dbReference type="SUPFAM" id="SSF51905">
    <property type="entry name" value="FAD/NAD(P)-binding domain"/>
    <property type="match status" value="2"/>
</dbReference>
<evidence type="ECO:0000256" key="1">
    <source>
        <dbReference type="ARBA" id="ARBA00022630"/>
    </source>
</evidence>
<dbReference type="SUPFAM" id="SSF56112">
    <property type="entry name" value="Protein kinase-like (PK-like)"/>
    <property type="match status" value="1"/>
</dbReference>
<dbReference type="InterPro" id="IPR036188">
    <property type="entry name" value="FAD/NAD-bd_sf"/>
</dbReference>
<feature type="region of interest" description="Disordered" evidence="4">
    <location>
        <begin position="489"/>
        <end position="510"/>
    </location>
</feature>
<dbReference type="Proteomes" id="UP000664534">
    <property type="component" value="Unassembled WGS sequence"/>
</dbReference>
<dbReference type="PANTHER" id="PTHR37542:SF3">
    <property type="entry name" value="PRION-INHIBITION AND PROPAGATION HELO DOMAIN-CONTAINING PROTEIN"/>
    <property type="match status" value="1"/>
</dbReference>
<evidence type="ECO:0000256" key="2">
    <source>
        <dbReference type="ARBA" id="ARBA00022827"/>
    </source>
</evidence>
<dbReference type="OrthoDB" id="1911848at2759"/>
<dbReference type="Pfam" id="PF00743">
    <property type="entry name" value="FMO-like"/>
    <property type="match status" value="1"/>
</dbReference>
<dbReference type="Pfam" id="PF14479">
    <property type="entry name" value="HeLo"/>
    <property type="match status" value="1"/>
</dbReference>
<dbReference type="InterPro" id="IPR020946">
    <property type="entry name" value="Flavin_mOase-like"/>
</dbReference>
<keyword evidence="1" id="KW-0285">Flavoprotein</keyword>
<keyword evidence="2" id="KW-0274">FAD</keyword>